<dbReference type="GO" id="GO:0003677">
    <property type="term" value="F:DNA binding"/>
    <property type="evidence" value="ECO:0007669"/>
    <property type="project" value="UniProtKB-KW"/>
</dbReference>
<keyword evidence="3" id="KW-0804">Transcription</keyword>
<dbReference type="RefSeq" id="WP_013610272.1">
    <property type="nucleotide sequence ID" value="NC_015156.1"/>
</dbReference>
<geneLocation type="plasmid" evidence="5">
    <name>VIBNI_pA</name>
</geneLocation>
<reference evidence="5" key="1">
    <citation type="submission" date="2010-02" db="EMBL/GenBank/DDBJ databases">
        <authorList>
            <person name="Genoscope - CEA"/>
        </authorList>
    </citation>
    <scope>NUCLEOTIDE SEQUENCE</scope>
    <source>
        <plasmid evidence="5">VIBNI_pA</plasmid>
    </source>
</reference>
<sequence>MEDSIKGLMVANTVSDVKCQLHKLANLLEFDNFAFGIKVNNLTGIPTIDMINTYSDQWNDIYKKNNFISKDPIVLEGSATSNPIIWEESLKPTHEIFEIANDFNLNIGWSKPSHKPNGVSSLFSFSRSSESLTEAELWKQTPYLLWVANIAEQAFERVNSGYHGYSLVEVLTPREIEILKWSAEGKTASETSMILSISERTVTFHITNAVKKLNTCNKTSAVIKAVTLGLVC</sequence>
<dbReference type="Gene3D" id="1.10.10.10">
    <property type="entry name" value="Winged helix-like DNA-binding domain superfamily/Winged helix DNA-binding domain"/>
    <property type="match status" value="1"/>
</dbReference>
<dbReference type="PANTHER" id="PTHR44688">
    <property type="entry name" value="DNA-BINDING TRANSCRIPTIONAL ACTIVATOR DEVR_DOSR"/>
    <property type="match status" value="1"/>
</dbReference>
<evidence type="ECO:0000313" key="5">
    <source>
        <dbReference type="EMBL" id="CBJ93133.1"/>
    </source>
</evidence>
<dbReference type="InterPro" id="IPR016032">
    <property type="entry name" value="Sig_transdc_resp-reg_C-effctor"/>
</dbReference>
<keyword evidence="5" id="KW-0614">Plasmid</keyword>
<organism evidence="5">
    <name type="scientific">Vibrio nigripulchritudo</name>
    <dbReference type="NCBI Taxonomy" id="28173"/>
    <lineage>
        <taxon>Bacteria</taxon>
        <taxon>Pseudomonadati</taxon>
        <taxon>Pseudomonadota</taxon>
        <taxon>Gammaproteobacteria</taxon>
        <taxon>Vibrionales</taxon>
        <taxon>Vibrionaceae</taxon>
        <taxon>Vibrio</taxon>
    </lineage>
</organism>
<feature type="domain" description="HTH luxR-type" evidence="4">
    <location>
        <begin position="164"/>
        <end position="229"/>
    </location>
</feature>
<dbReference type="AlphaFoldDB" id="A0A9P1JLB7"/>
<dbReference type="SUPFAM" id="SSF46894">
    <property type="entry name" value="C-terminal effector domain of the bipartite response regulators"/>
    <property type="match status" value="1"/>
</dbReference>
<name>A0A9P1JLB7_9VIBR</name>
<dbReference type="Pfam" id="PF03472">
    <property type="entry name" value="Autoind_bind"/>
    <property type="match status" value="1"/>
</dbReference>
<dbReference type="PRINTS" id="PR00038">
    <property type="entry name" value="HTHLUXR"/>
</dbReference>
<evidence type="ECO:0000256" key="3">
    <source>
        <dbReference type="ARBA" id="ARBA00023163"/>
    </source>
</evidence>
<evidence type="ECO:0000256" key="2">
    <source>
        <dbReference type="ARBA" id="ARBA00023125"/>
    </source>
</evidence>
<dbReference type="InterPro" id="IPR036693">
    <property type="entry name" value="TF_LuxR_autoind-bd_dom_sf"/>
</dbReference>
<dbReference type="Gene3D" id="3.30.450.80">
    <property type="entry name" value="Transcription factor LuxR-like, autoinducer-binding domain"/>
    <property type="match status" value="1"/>
</dbReference>
<protein>
    <submittedName>
        <fullName evidence="5">Transcriptional activator protein solR-LuxR</fullName>
    </submittedName>
</protein>
<dbReference type="SMART" id="SM00421">
    <property type="entry name" value="HTH_LUXR"/>
    <property type="match status" value="1"/>
</dbReference>
<dbReference type="InterPro" id="IPR000792">
    <property type="entry name" value="Tscrpt_reg_LuxR_C"/>
</dbReference>
<accession>A0A9P1JLB7</accession>
<evidence type="ECO:0000259" key="4">
    <source>
        <dbReference type="PROSITE" id="PS50043"/>
    </source>
</evidence>
<dbReference type="InterPro" id="IPR005143">
    <property type="entry name" value="TF_LuxR_autoind-bd_dom"/>
</dbReference>
<evidence type="ECO:0000256" key="1">
    <source>
        <dbReference type="ARBA" id="ARBA00023015"/>
    </source>
</evidence>
<dbReference type="InterPro" id="IPR036388">
    <property type="entry name" value="WH-like_DNA-bd_sf"/>
</dbReference>
<gene>
    <name evidence="5" type="ORF">VIBNI_0100</name>
</gene>
<dbReference type="Pfam" id="PF00196">
    <property type="entry name" value="GerE"/>
    <property type="match status" value="1"/>
</dbReference>
<keyword evidence="1" id="KW-0805">Transcription regulation</keyword>
<dbReference type="SUPFAM" id="SSF75516">
    <property type="entry name" value="Pheromone-binding domain of LuxR-like quorum-sensing transcription factors"/>
    <property type="match status" value="1"/>
</dbReference>
<dbReference type="GO" id="GO:0006355">
    <property type="term" value="P:regulation of DNA-templated transcription"/>
    <property type="evidence" value="ECO:0007669"/>
    <property type="project" value="InterPro"/>
</dbReference>
<keyword evidence="2" id="KW-0238">DNA-binding</keyword>
<proteinExistence type="predicted"/>
<dbReference type="CDD" id="cd06170">
    <property type="entry name" value="LuxR_C_like"/>
    <property type="match status" value="1"/>
</dbReference>
<dbReference type="EMBL" id="FP893246">
    <property type="protein sequence ID" value="CBJ93133.1"/>
    <property type="molecule type" value="Genomic_DNA"/>
</dbReference>
<dbReference type="PROSITE" id="PS50043">
    <property type="entry name" value="HTH_LUXR_2"/>
    <property type="match status" value="1"/>
</dbReference>
<dbReference type="PANTHER" id="PTHR44688:SF16">
    <property type="entry name" value="DNA-BINDING TRANSCRIPTIONAL ACTIVATOR DEVR_DOSR"/>
    <property type="match status" value="1"/>
</dbReference>